<name>A0AAE9EZR6_CAEBR</name>
<keyword evidence="4" id="KW-1185">Reference proteome</keyword>
<evidence type="ECO:0000313" key="3">
    <source>
        <dbReference type="EMBL" id="UMM32111.1"/>
    </source>
</evidence>
<feature type="region of interest" description="Disordered" evidence="1">
    <location>
        <begin position="142"/>
        <end position="179"/>
    </location>
</feature>
<feature type="domain" description="T20D4.11-like" evidence="2">
    <location>
        <begin position="362"/>
        <end position="517"/>
    </location>
</feature>
<sequence>MDVATRKRVMSMSASFEPHAPPPKIQAPIPDPTSNFADILIVHVLNALNVTDPIQRLPFIEDLMSRLQWLKQYHQKQEALIKKPIPSENGSPSRHPEQKSLDHQDMKKCIQKDQEMLQSMSKLIGISAQTVPPIGIMQPPPGIKIVAPEAPKIPEPKKSPSLPQSSLPPPPPALPAINSIPPALQKSILKKKKDNSSPPPLPSLPLPFPFNPVPQMTQNAAEEMMLNLQEQQRKLLTYISAAHGGSVTDEVLHEYLRHPYVLLRENGNGANMKMIPPAPSVILKPNEKSTTPIPAPPLLVPQVELAAKKESTPPTEKSSPPPQLPPQLPLQIPLMHQPNFDSSKPFEPPATRVLSGSIENSCTPVEGPKALKCYHKLVDLTNNAVALDLNQNENTKIINKLCDDFKHPCAIPVKCGAEKEVVNAIDNIISYCDAVGFLSIEFMDCDEKLNTRNSTCVQEWNPFPEEIEDPVRMSEIQKEACENFFGKNNCMEAEITELCDANMWEQFKKNYYFSYQIKMSCFLYFSILLIPLVLGDDEVVCVPTEGENREECVMIYNGVKDNILTLNLTELENIEKFRNNCLDFEKCTAQLKCGAEKALVDTIDDINSFCEASMFRHTKSFENCDEKLIERNSTCIQEWHQLPELDSGDEEALRTACSEFFGKDGCLEKEMSEGCGVDVWNGFKKNQLAMNKITGTCKFD</sequence>
<accession>A0AAE9EZR6</accession>
<dbReference type="AlphaFoldDB" id="A0AAE9EZR6"/>
<proteinExistence type="predicted"/>
<feature type="domain" description="T20D4.11-like" evidence="2">
    <location>
        <begin position="541"/>
        <end position="698"/>
    </location>
</feature>
<evidence type="ECO:0000256" key="1">
    <source>
        <dbReference type="SAM" id="MobiDB-lite"/>
    </source>
</evidence>
<dbReference type="PANTHER" id="PTHR21453">
    <property type="entry name" value="DUF19 DOMAIN-CONTAINING PROTEIN-RELATED-RELATED"/>
    <property type="match status" value="1"/>
</dbReference>
<feature type="region of interest" description="Disordered" evidence="1">
    <location>
        <begin position="81"/>
        <end position="104"/>
    </location>
</feature>
<feature type="region of interest" description="Disordered" evidence="1">
    <location>
        <begin position="307"/>
        <end position="328"/>
    </location>
</feature>
<feature type="compositionally biased region" description="Pro residues" evidence="1">
    <location>
        <begin position="19"/>
        <end position="30"/>
    </location>
</feature>
<reference evidence="3 4" key="1">
    <citation type="submission" date="2022-04" db="EMBL/GenBank/DDBJ databases">
        <title>Chromosome-level reference genomes for two strains of Caenorhabditis briggsae: an improved platform for comparative genomics.</title>
        <authorList>
            <person name="Stevens L."/>
            <person name="Andersen E."/>
        </authorList>
    </citation>
    <scope>NUCLEOTIDE SEQUENCE [LARGE SCALE GENOMIC DNA]</scope>
    <source>
        <strain evidence="3">VX34</strain>
        <tissue evidence="3">Whole-organism</tissue>
    </source>
</reference>
<feature type="compositionally biased region" description="Pro residues" evidence="1">
    <location>
        <begin position="319"/>
        <end position="328"/>
    </location>
</feature>
<dbReference type="Pfam" id="PF01579">
    <property type="entry name" value="DUF19"/>
    <property type="match status" value="2"/>
</dbReference>
<dbReference type="Proteomes" id="UP000829354">
    <property type="component" value="Chromosome V"/>
</dbReference>
<evidence type="ECO:0000259" key="2">
    <source>
        <dbReference type="Pfam" id="PF01579"/>
    </source>
</evidence>
<gene>
    <name evidence="3" type="ORF">L5515_006030</name>
</gene>
<feature type="region of interest" description="Disordered" evidence="1">
    <location>
        <begin position="1"/>
        <end position="30"/>
    </location>
</feature>
<dbReference type="InterPro" id="IPR002542">
    <property type="entry name" value="T20D4.11-like_dom"/>
</dbReference>
<protein>
    <recommendedName>
        <fullName evidence="2">T20D4.11-like domain-containing protein</fullName>
    </recommendedName>
</protein>
<dbReference type="PANTHER" id="PTHR21453:SF30">
    <property type="entry name" value="DUF19 DOMAIN-CONTAINING PROTEIN"/>
    <property type="match status" value="1"/>
</dbReference>
<evidence type="ECO:0000313" key="4">
    <source>
        <dbReference type="Proteomes" id="UP000829354"/>
    </source>
</evidence>
<organism evidence="3 4">
    <name type="scientific">Caenorhabditis briggsae</name>
    <dbReference type="NCBI Taxonomy" id="6238"/>
    <lineage>
        <taxon>Eukaryota</taxon>
        <taxon>Metazoa</taxon>
        <taxon>Ecdysozoa</taxon>
        <taxon>Nematoda</taxon>
        <taxon>Chromadorea</taxon>
        <taxon>Rhabditida</taxon>
        <taxon>Rhabditina</taxon>
        <taxon>Rhabditomorpha</taxon>
        <taxon>Rhabditoidea</taxon>
        <taxon>Rhabditidae</taxon>
        <taxon>Peloderinae</taxon>
        <taxon>Caenorhabditis</taxon>
    </lineage>
</organism>
<dbReference type="EMBL" id="CP092624">
    <property type="protein sequence ID" value="UMM32111.1"/>
    <property type="molecule type" value="Genomic_DNA"/>
</dbReference>
<feature type="compositionally biased region" description="Basic and acidic residues" evidence="1">
    <location>
        <begin position="94"/>
        <end position="104"/>
    </location>
</feature>